<evidence type="ECO:0000313" key="3">
    <source>
        <dbReference type="Proteomes" id="UP001499984"/>
    </source>
</evidence>
<keyword evidence="1" id="KW-0472">Membrane</keyword>
<evidence type="ECO:0000256" key="1">
    <source>
        <dbReference type="SAM" id="Phobius"/>
    </source>
</evidence>
<reference evidence="3" key="1">
    <citation type="journal article" date="2019" name="Int. J. Syst. Evol. Microbiol.">
        <title>The Global Catalogue of Microorganisms (GCM) 10K type strain sequencing project: providing services to taxonomists for standard genome sequencing and annotation.</title>
        <authorList>
            <consortium name="The Broad Institute Genomics Platform"/>
            <consortium name="The Broad Institute Genome Sequencing Center for Infectious Disease"/>
            <person name="Wu L."/>
            <person name="Ma J."/>
        </authorList>
    </citation>
    <scope>NUCLEOTIDE SEQUENCE [LARGE SCALE GENOMIC DNA]</scope>
    <source>
        <strain evidence="3">JCM 16925</strain>
    </source>
</reference>
<evidence type="ECO:0000313" key="2">
    <source>
        <dbReference type="EMBL" id="GAA4052940.1"/>
    </source>
</evidence>
<name>A0ABP7UWH5_9ACTN</name>
<feature type="transmembrane region" description="Helical" evidence="1">
    <location>
        <begin position="114"/>
        <end position="134"/>
    </location>
</feature>
<comment type="caution">
    <text evidence="2">The sequence shown here is derived from an EMBL/GenBank/DDBJ whole genome shotgun (WGS) entry which is preliminary data.</text>
</comment>
<accession>A0ABP7UWH5</accession>
<dbReference type="EMBL" id="BAAAZY010000008">
    <property type="protein sequence ID" value="GAA4052940.1"/>
    <property type="molecule type" value="Genomic_DNA"/>
</dbReference>
<sequence length="139" mass="15270">MSGKGRRLHDGAQSVRRFFWLPRGTPRHPAQPVPLLRVWLALLALGAGGAALGLEWEGTFVMWLGTVYAMLDDVIKGVRHRWPAFAAALAVGWVVDRLAYAVVPAASDSLWGEYGVYVAWTLAALATFTAITRLPSRER</sequence>
<dbReference type="RefSeq" id="WP_345011763.1">
    <property type="nucleotide sequence ID" value="NZ_BAAAZY010000008.1"/>
</dbReference>
<feature type="transmembrane region" description="Helical" evidence="1">
    <location>
        <begin position="35"/>
        <end position="54"/>
    </location>
</feature>
<organism evidence="2 3">
    <name type="scientific">Streptomyces shaanxiensis</name>
    <dbReference type="NCBI Taxonomy" id="653357"/>
    <lineage>
        <taxon>Bacteria</taxon>
        <taxon>Bacillati</taxon>
        <taxon>Actinomycetota</taxon>
        <taxon>Actinomycetes</taxon>
        <taxon>Kitasatosporales</taxon>
        <taxon>Streptomycetaceae</taxon>
        <taxon>Streptomyces</taxon>
    </lineage>
</organism>
<protein>
    <recommendedName>
        <fullName evidence="4">DUF2809 domain-containing protein</fullName>
    </recommendedName>
</protein>
<keyword evidence="1" id="KW-1133">Transmembrane helix</keyword>
<keyword evidence="3" id="KW-1185">Reference proteome</keyword>
<evidence type="ECO:0008006" key="4">
    <source>
        <dbReference type="Google" id="ProtNLM"/>
    </source>
</evidence>
<gene>
    <name evidence="2" type="ORF">GCM10022233_24980</name>
</gene>
<dbReference type="Proteomes" id="UP001499984">
    <property type="component" value="Unassembled WGS sequence"/>
</dbReference>
<proteinExistence type="predicted"/>
<keyword evidence="1" id="KW-0812">Transmembrane</keyword>